<dbReference type="EMBL" id="CACSIO010000023">
    <property type="protein sequence ID" value="CAA0117101.1"/>
    <property type="molecule type" value="Genomic_DNA"/>
</dbReference>
<evidence type="ECO:0000256" key="2">
    <source>
        <dbReference type="ARBA" id="ARBA00023125"/>
    </source>
</evidence>
<dbReference type="InterPro" id="IPR050109">
    <property type="entry name" value="HTH-type_TetR-like_transc_reg"/>
</dbReference>
<evidence type="ECO:0000256" key="1">
    <source>
        <dbReference type="ARBA" id="ARBA00023015"/>
    </source>
</evidence>
<dbReference type="GO" id="GO:0000976">
    <property type="term" value="F:transcription cis-regulatory region binding"/>
    <property type="evidence" value="ECO:0007669"/>
    <property type="project" value="TreeGrafter"/>
</dbReference>
<accession>A0A5S9QH14</accession>
<proteinExistence type="predicted"/>
<dbReference type="SUPFAM" id="SSF46689">
    <property type="entry name" value="Homeodomain-like"/>
    <property type="match status" value="1"/>
</dbReference>
<dbReference type="GO" id="GO:0045892">
    <property type="term" value="P:negative regulation of DNA-templated transcription"/>
    <property type="evidence" value="ECO:0007669"/>
    <property type="project" value="InterPro"/>
</dbReference>
<gene>
    <name evidence="6" type="primary">tetR_2</name>
    <name evidence="6" type="ORF">OPDIPICF_02024</name>
</gene>
<evidence type="ECO:0000256" key="3">
    <source>
        <dbReference type="ARBA" id="ARBA00023163"/>
    </source>
</evidence>
<dbReference type="Pfam" id="PF02909">
    <property type="entry name" value="TetR_C_1"/>
    <property type="match status" value="1"/>
</dbReference>
<evidence type="ECO:0000256" key="4">
    <source>
        <dbReference type="PROSITE-ProRule" id="PRU00335"/>
    </source>
</evidence>
<dbReference type="GO" id="GO:0003700">
    <property type="term" value="F:DNA-binding transcription factor activity"/>
    <property type="evidence" value="ECO:0007669"/>
    <property type="project" value="TreeGrafter"/>
</dbReference>
<feature type="domain" description="HTH tetR-type" evidence="5">
    <location>
        <begin position="8"/>
        <end position="68"/>
    </location>
</feature>
<dbReference type="PRINTS" id="PR00455">
    <property type="entry name" value="HTHTETR"/>
</dbReference>
<keyword evidence="7" id="KW-1185">Reference proteome</keyword>
<feature type="DNA-binding region" description="H-T-H motif" evidence="4">
    <location>
        <begin position="31"/>
        <end position="50"/>
    </location>
</feature>
<organism evidence="6 7">
    <name type="scientific">BD1-7 clade bacterium</name>
    <dbReference type="NCBI Taxonomy" id="2029982"/>
    <lineage>
        <taxon>Bacteria</taxon>
        <taxon>Pseudomonadati</taxon>
        <taxon>Pseudomonadota</taxon>
        <taxon>Gammaproteobacteria</taxon>
        <taxon>Cellvibrionales</taxon>
        <taxon>Spongiibacteraceae</taxon>
        <taxon>BD1-7 clade</taxon>
    </lineage>
</organism>
<dbReference type="InterPro" id="IPR001647">
    <property type="entry name" value="HTH_TetR"/>
</dbReference>
<dbReference type="PROSITE" id="PS50977">
    <property type="entry name" value="HTH_TETR_2"/>
    <property type="match status" value="1"/>
</dbReference>
<dbReference type="InterPro" id="IPR036271">
    <property type="entry name" value="Tet_transcr_reg_TetR-rel_C_sf"/>
</dbReference>
<evidence type="ECO:0000313" key="7">
    <source>
        <dbReference type="Proteomes" id="UP000441399"/>
    </source>
</evidence>
<dbReference type="InterPro" id="IPR004111">
    <property type="entry name" value="Repressor_TetR_C"/>
</dbReference>
<dbReference type="InterPro" id="IPR009057">
    <property type="entry name" value="Homeodomain-like_sf"/>
</dbReference>
<name>A0A5S9QH14_9GAMM</name>
<protein>
    <submittedName>
        <fullName evidence="6">Tetracycline repressor protein class A from transposon 1721</fullName>
    </submittedName>
</protein>
<keyword evidence="1" id="KW-0805">Transcription regulation</keyword>
<dbReference type="SUPFAM" id="SSF48498">
    <property type="entry name" value="Tetracyclin repressor-like, C-terminal domain"/>
    <property type="match status" value="1"/>
</dbReference>
<evidence type="ECO:0000259" key="5">
    <source>
        <dbReference type="PROSITE" id="PS50977"/>
    </source>
</evidence>
<reference evidence="6 7" key="1">
    <citation type="submission" date="2019-11" db="EMBL/GenBank/DDBJ databases">
        <authorList>
            <person name="Holert J."/>
        </authorList>
    </citation>
    <scope>NUCLEOTIDE SEQUENCE [LARGE SCALE GENOMIC DNA]</scope>
    <source>
        <strain evidence="6">SB11_3</strain>
    </source>
</reference>
<keyword evidence="3" id="KW-0804">Transcription</keyword>
<keyword evidence="2 4" id="KW-0238">DNA-binding</keyword>
<dbReference type="Gene3D" id="1.10.357.10">
    <property type="entry name" value="Tetracycline Repressor, domain 2"/>
    <property type="match status" value="1"/>
</dbReference>
<dbReference type="Proteomes" id="UP000441399">
    <property type="component" value="Unassembled WGS sequence"/>
</dbReference>
<evidence type="ECO:0000313" key="6">
    <source>
        <dbReference type="EMBL" id="CAA0117101.1"/>
    </source>
</evidence>
<dbReference type="OrthoDB" id="5293556at2"/>
<sequence length="214" mass="23898">MPTSLKPVLSQNLIIETGLELVGETGVDGLSFRKLAERLGVTPMALYRHFDDKQALLTALLDAFITQADVLPKTQLPWDEWLVYVSEGMYQALLEEPSWLSVLGSIPMRQASFNVLDACLQILVDAGFTHEQTVKIFVGMLQCVFGAALTHSQLRANELMDGLDFHLFPAMQEALPAMLLLNQDSHLYFALIPMLEGLRRQLAEQTGNVTRLVR</sequence>
<dbReference type="PANTHER" id="PTHR30055">
    <property type="entry name" value="HTH-TYPE TRANSCRIPTIONAL REGULATOR RUTR"/>
    <property type="match status" value="1"/>
</dbReference>
<dbReference type="AlphaFoldDB" id="A0A5S9QH14"/>
<dbReference type="Pfam" id="PF00440">
    <property type="entry name" value="TetR_N"/>
    <property type="match status" value="1"/>
</dbReference>
<dbReference type="PANTHER" id="PTHR30055:SF151">
    <property type="entry name" value="TRANSCRIPTIONAL REGULATORY PROTEIN"/>
    <property type="match status" value="1"/>
</dbReference>